<evidence type="ECO:0000313" key="2">
    <source>
        <dbReference type="Proteomes" id="UP001162156"/>
    </source>
</evidence>
<organism evidence="1 2">
    <name type="scientific">Rhamnusium bicolor</name>
    <dbReference type="NCBI Taxonomy" id="1586634"/>
    <lineage>
        <taxon>Eukaryota</taxon>
        <taxon>Metazoa</taxon>
        <taxon>Ecdysozoa</taxon>
        <taxon>Arthropoda</taxon>
        <taxon>Hexapoda</taxon>
        <taxon>Insecta</taxon>
        <taxon>Pterygota</taxon>
        <taxon>Neoptera</taxon>
        <taxon>Endopterygota</taxon>
        <taxon>Coleoptera</taxon>
        <taxon>Polyphaga</taxon>
        <taxon>Cucujiformia</taxon>
        <taxon>Chrysomeloidea</taxon>
        <taxon>Cerambycidae</taxon>
        <taxon>Lepturinae</taxon>
        <taxon>Rhagiini</taxon>
        <taxon>Rhamnusium</taxon>
    </lineage>
</organism>
<accession>A0AAV8ZV02</accession>
<proteinExistence type="predicted"/>
<sequence length="100" mass="11685">MIANVQPFVVTMMQKEDFLDFKEASNIYLSTQKLNISKAQWIRIDQENPGKVRIREILNDMEEWKVVNVLKRGVSLDHLKTINLPLLTTKSQISEEKNKI</sequence>
<dbReference type="EMBL" id="JANEYF010000465">
    <property type="protein sequence ID" value="KAJ8969756.1"/>
    <property type="molecule type" value="Genomic_DNA"/>
</dbReference>
<gene>
    <name evidence="1" type="ORF">NQ314_001593</name>
</gene>
<evidence type="ECO:0000313" key="1">
    <source>
        <dbReference type="EMBL" id="KAJ8969756.1"/>
    </source>
</evidence>
<name>A0AAV8ZV02_9CUCU</name>
<keyword evidence="2" id="KW-1185">Reference proteome</keyword>
<dbReference type="AlphaFoldDB" id="A0AAV8ZV02"/>
<reference evidence="1" key="1">
    <citation type="journal article" date="2023" name="Insect Mol. Biol.">
        <title>Genome sequencing provides insights into the evolution of gene families encoding plant cell wall-degrading enzymes in longhorned beetles.</title>
        <authorList>
            <person name="Shin N.R."/>
            <person name="Okamura Y."/>
            <person name="Kirsch R."/>
            <person name="Pauchet Y."/>
        </authorList>
    </citation>
    <scope>NUCLEOTIDE SEQUENCE</scope>
    <source>
        <strain evidence="1">RBIC_L_NR</strain>
    </source>
</reference>
<protein>
    <submittedName>
        <fullName evidence="1">Uncharacterized protein</fullName>
    </submittedName>
</protein>
<comment type="caution">
    <text evidence="1">The sequence shown here is derived from an EMBL/GenBank/DDBJ whole genome shotgun (WGS) entry which is preliminary data.</text>
</comment>
<dbReference type="Proteomes" id="UP001162156">
    <property type="component" value="Unassembled WGS sequence"/>
</dbReference>